<keyword evidence="2" id="KW-0812">Transmembrane</keyword>
<proteinExistence type="predicted"/>
<dbReference type="EMBL" id="FAVB01000002">
    <property type="protein sequence ID" value="CUU77215.1"/>
    <property type="molecule type" value="Genomic_DNA"/>
</dbReference>
<protein>
    <submittedName>
        <fullName evidence="3">Periplasmic protein</fullName>
    </submittedName>
</protein>
<evidence type="ECO:0000256" key="1">
    <source>
        <dbReference type="SAM" id="MobiDB-lite"/>
    </source>
</evidence>
<feature type="compositionally biased region" description="Basic and acidic residues" evidence="1">
    <location>
        <begin position="78"/>
        <end position="92"/>
    </location>
</feature>
<accession>A0A0S4RTE7</accession>
<evidence type="ECO:0000313" key="3">
    <source>
        <dbReference type="EMBL" id="CUU77215.1"/>
    </source>
</evidence>
<reference evidence="3 4" key="1">
    <citation type="submission" date="2015-11" db="EMBL/GenBank/DDBJ databases">
        <authorList>
            <consortium name="Pathogen Informatics"/>
        </authorList>
    </citation>
    <scope>NUCLEOTIDE SEQUENCE [LARGE SCALE GENOMIC DNA]</scope>
    <source>
        <strain evidence="3 4">006A-0059</strain>
    </source>
</reference>
<keyword evidence="2" id="KW-1133">Transmembrane helix</keyword>
<sequence length="273" mass="31116">MAKISKKIGATYPTFSSFIIASIIYICIIFFLFFKIYTREDPKKYTNQKDAFMDVYVVQTEVADTLIAPKQAEKKVEAKITKEQEEPKEEQIKTTNKQTPEPQKEELKKEVAPQKETPNVNLSELFSNTKLPETKSSTKPEAVQSNKQSAKKTESSSKSASDIFKSLQKDITSKAPKAGMTGEYNKFFGDISEIIQRKWVVYKADTNNNAKVQVFIDKFGKLSYNIISLSYDKEFNNKVRDFLERLKEVEFPIPPNGQTASISLTLIDQIDTE</sequence>
<feature type="compositionally biased region" description="Basic and acidic residues" evidence="1">
    <location>
        <begin position="102"/>
        <end position="113"/>
    </location>
</feature>
<name>A0A0S4RTE7_CAMHY</name>
<dbReference type="AlphaFoldDB" id="A0A0S4RTE7"/>
<dbReference type="Pfam" id="PF13103">
    <property type="entry name" value="TonB_2"/>
    <property type="match status" value="1"/>
</dbReference>
<evidence type="ECO:0000256" key="2">
    <source>
        <dbReference type="SAM" id="Phobius"/>
    </source>
</evidence>
<feature type="compositionally biased region" description="Polar residues" evidence="1">
    <location>
        <begin position="116"/>
        <end position="131"/>
    </location>
</feature>
<keyword evidence="4" id="KW-1185">Reference proteome</keyword>
<feature type="transmembrane region" description="Helical" evidence="2">
    <location>
        <begin position="12"/>
        <end position="34"/>
    </location>
</feature>
<dbReference type="Proteomes" id="UP000052237">
    <property type="component" value="Unassembled WGS sequence"/>
</dbReference>
<organism evidence="3 4">
    <name type="scientific">Campylobacter hyointestinalis subsp. hyointestinalis</name>
    <dbReference type="NCBI Taxonomy" id="91352"/>
    <lineage>
        <taxon>Bacteria</taxon>
        <taxon>Pseudomonadati</taxon>
        <taxon>Campylobacterota</taxon>
        <taxon>Epsilonproteobacteria</taxon>
        <taxon>Campylobacterales</taxon>
        <taxon>Campylobacteraceae</taxon>
        <taxon>Campylobacter</taxon>
    </lineage>
</organism>
<evidence type="ECO:0000313" key="4">
    <source>
        <dbReference type="Proteomes" id="UP000052237"/>
    </source>
</evidence>
<comment type="caution">
    <text evidence="3">The sequence shown here is derived from an EMBL/GenBank/DDBJ whole genome shotgun (WGS) entry which is preliminary data.</text>
</comment>
<feature type="region of interest" description="Disordered" evidence="1">
    <location>
        <begin position="78"/>
        <end position="162"/>
    </location>
</feature>
<keyword evidence="2" id="KW-0472">Membrane</keyword>
<gene>
    <name evidence="3" type="ORF">ERS686654_00839</name>
</gene>